<dbReference type="InterPro" id="IPR015424">
    <property type="entry name" value="PyrdxlP-dep_Trfase"/>
</dbReference>
<dbReference type="InterPro" id="IPR015422">
    <property type="entry name" value="PyrdxlP-dep_Trfase_small"/>
</dbReference>
<dbReference type="GO" id="GO:0030170">
    <property type="term" value="F:pyridoxal phosphate binding"/>
    <property type="evidence" value="ECO:0007669"/>
    <property type="project" value="InterPro"/>
</dbReference>
<comment type="miscellaneous">
    <text evidence="7">In eukaryotes there are cytoplasmic, mitochondrial and chloroplastic isozymes.</text>
</comment>
<dbReference type="InterPro" id="IPR000796">
    <property type="entry name" value="Asp_trans"/>
</dbReference>
<dbReference type="InterPro" id="IPR004839">
    <property type="entry name" value="Aminotransferase_I/II_large"/>
</dbReference>
<dbReference type="CDD" id="cd00609">
    <property type="entry name" value="AAT_like"/>
    <property type="match status" value="1"/>
</dbReference>
<keyword evidence="6" id="KW-0663">Pyridoxal phosphate</keyword>
<evidence type="ECO:0000256" key="7">
    <source>
        <dbReference type="RuleBase" id="RU000480"/>
    </source>
</evidence>
<dbReference type="STRING" id="348802.A0A0D2ER42"/>
<evidence type="ECO:0000256" key="6">
    <source>
        <dbReference type="ARBA" id="ARBA00022898"/>
    </source>
</evidence>
<dbReference type="PRINTS" id="PR00799">
    <property type="entry name" value="TRANSAMINASE"/>
</dbReference>
<dbReference type="InterPro" id="IPR004838">
    <property type="entry name" value="NHTrfase_class1_PyrdxlP-BS"/>
</dbReference>
<evidence type="ECO:0000313" key="9">
    <source>
        <dbReference type="EMBL" id="KIW50249.1"/>
    </source>
</evidence>
<dbReference type="RefSeq" id="XP_013310833.1">
    <property type="nucleotide sequence ID" value="XM_013455379.1"/>
</dbReference>
<comment type="cofactor">
    <cofactor evidence="1">
        <name>pyridoxal 5'-phosphate</name>
        <dbReference type="ChEBI" id="CHEBI:597326"/>
    </cofactor>
</comment>
<proteinExistence type="inferred from homology"/>
<gene>
    <name evidence="9" type="ORF">PV05_11856</name>
</gene>
<organism evidence="9 10">
    <name type="scientific">Exophiala xenobiotica</name>
    <dbReference type="NCBI Taxonomy" id="348802"/>
    <lineage>
        <taxon>Eukaryota</taxon>
        <taxon>Fungi</taxon>
        <taxon>Dikarya</taxon>
        <taxon>Ascomycota</taxon>
        <taxon>Pezizomycotina</taxon>
        <taxon>Eurotiomycetes</taxon>
        <taxon>Chaetothyriomycetidae</taxon>
        <taxon>Chaetothyriales</taxon>
        <taxon>Herpotrichiellaceae</taxon>
        <taxon>Exophiala</taxon>
    </lineage>
</organism>
<dbReference type="PROSITE" id="PS00105">
    <property type="entry name" value="AA_TRANSFER_CLASS_1"/>
    <property type="match status" value="1"/>
</dbReference>
<evidence type="ECO:0000256" key="5">
    <source>
        <dbReference type="ARBA" id="ARBA00022679"/>
    </source>
</evidence>
<dbReference type="Proteomes" id="UP000054342">
    <property type="component" value="Unassembled WGS sequence"/>
</dbReference>
<dbReference type="AlphaFoldDB" id="A0A0D2ER42"/>
<dbReference type="GO" id="GO:0006532">
    <property type="term" value="P:aspartate biosynthetic process"/>
    <property type="evidence" value="ECO:0007669"/>
    <property type="project" value="TreeGrafter"/>
</dbReference>
<dbReference type="PANTHER" id="PTHR11879:SF55">
    <property type="entry name" value="GLUTAMATE OXALOACETATE TRANSAMINASE 1, ISOFORM B"/>
    <property type="match status" value="1"/>
</dbReference>
<comment type="subunit">
    <text evidence="3 7">Homodimer.</text>
</comment>
<dbReference type="Gene3D" id="3.40.640.10">
    <property type="entry name" value="Type I PLP-dependent aspartate aminotransferase-like (Major domain)"/>
    <property type="match status" value="1"/>
</dbReference>
<dbReference type="Pfam" id="PF00155">
    <property type="entry name" value="Aminotran_1_2"/>
    <property type="match status" value="1"/>
</dbReference>
<keyword evidence="4 7" id="KW-0032">Aminotransferase</keyword>
<dbReference type="OrthoDB" id="6752799at2759"/>
<dbReference type="GO" id="GO:0005829">
    <property type="term" value="C:cytosol"/>
    <property type="evidence" value="ECO:0007669"/>
    <property type="project" value="TreeGrafter"/>
</dbReference>
<reference evidence="9 10" key="1">
    <citation type="submission" date="2015-01" db="EMBL/GenBank/DDBJ databases">
        <title>The Genome Sequence of Exophiala xenobiotica CBS118157.</title>
        <authorList>
            <consortium name="The Broad Institute Genomics Platform"/>
            <person name="Cuomo C."/>
            <person name="de Hoog S."/>
            <person name="Gorbushina A."/>
            <person name="Stielow B."/>
            <person name="Teixiera M."/>
            <person name="Abouelleil A."/>
            <person name="Chapman S.B."/>
            <person name="Priest M."/>
            <person name="Young S.K."/>
            <person name="Wortman J."/>
            <person name="Nusbaum C."/>
            <person name="Birren B."/>
        </authorList>
    </citation>
    <scope>NUCLEOTIDE SEQUENCE [LARGE SCALE GENOMIC DNA]</scope>
    <source>
        <strain evidence="9 10">CBS 118157</strain>
    </source>
</reference>
<keyword evidence="10" id="KW-1185">Reference proteome</keyword>
<name>A0A0D2ER42_9EURO</name>
<dbReference type="PANTHER" id="PTHR11879">
    <property type="entry name" value="ASPARTATE AMINOTRANSFERASE"/>
    <property type="match status" value="1"/>
</dbReference>
<protein>
    <recommendedName>
        <fullName evidence="7">Aspartate aminotransferase</fullName>
        <ecNumber evidence="7">2.6.1.1</ecNumber>
    </recommendedName>
</protein>
<comment type="catalytic activity">
    <reaction evidence="7">
        <text>L-aspartate + 2-oxoglutarate = oxaloacetate + L-glutamate</text>
        <dbReference type="Rhea" id="RHEA:21824"/>
        <dbReference type="ChEBI" id="CHEBI:16452"/>
        <dbReference type="ChEBI" id="CHEBI:16810"/>
        <dbReference type="ChEBI" id="CHEBI:29985"/>
        <dbReference type="ChEBI" id="CHEBI:29991"/>
        <dbReference type="EC" id="2.6.1.1"/>
    </reaction>
</comment>
<dbReference type="HOGENOM" id="CLU_032440_1_2_1"/>
<dbReference type="EMBL" id="KN847323">
    <property type="protein sequence ID" value="KIW50249.1"/>
    <property type="molecule type" value="Genomic_DNA"/>
</dbReference>
<evidence type="ECO:0000259" key="8">
    <source>
        <dbReference type="Pfam" id="PF00155"/>
    </source>
</evidence>
<evidence type="ECO:0000256" key="3">
    <source>
        <dbReference type="ARBA" id="ARBA00011738"/>
    </source>
</evidence>
<dbReference type="InterPro" id="IPR015421">
    <property type="entry name" value="PyrdxlP-dep_Trfase_major"/>
</dbReference>
<comment type="similarity">
    <text evidence="2">Belongs to the class-I pyridoxal-phosphate-dependent aminotransferase family.</text>
</comment>
<feature type="domain" description="Aminotransferase class I/classII large" evidence="8">
    <location>
        <begin position="36"/>
        <end position="397"/>
    </location>
</feature>
<dbReference type="SUPFAM" id="SSF53383">
    <property type="entry name" value="PLP-dependent transferases"/>
    <property type="match status" value="1"/>
</dbReference>
<evidence type="ECO:0000256" key="4">
    <source>
        <dbReference type="ARBA" id="ARBA00022576"/>
    </source>
</evidence>
<dbReference type="GO" id="GO:0004069">
    <property type="term" value="F:L-aspartate:2-oxoglutarate aminotransferase activity"/>
    <property type="evidence" value="ECO:0007669"/>
    <property type="project" value="UniProtKB-EC"/>
</dbReference>
<evidence type="ECO:0000256" key="1">
    <source>
        <dbReference type="ARBA" id="ARBA00001933"/>
    </source>
</evidence>
<dbReference type="Gene3D" id="3.90.1150.10">
    <property type="entry name" value="Aspartate Aminotransferase, domain 1"/>
    <property type="match status" value="1"/>
</dbReference>
<evidence type="ECO:0000313" key="10">
    <source>
        <dbReference type="Proteomes" id="UP000054342"/>
    </source>
</evidence>
<accession>A0A0D2ER42</accession>
<dbReference type="EC" id="2.6.1.1" evidence="7"/>
<keyword evidence="5 7" id="KW-0808">Transferase</keyword>
<sequence>MGSIQTELSLLQKAPLFPPDPIFGLTKQYLADGSPNKILLGGGTYRDEKGQPWVLPSVGLAEEAVRGSGHEHLPIAGLQSFRDRAAELILHGTQALKGGRIASCQSLSGTGALFLAGAALREIDPSPRDLLLTSPTWANHKRIFESLGFVVKDLPYYKNQRFDLDSYLGALDSSRPGSIVILHACAHNPTGCDPTREQWKRIAAVVEAKSLFPIFDSAYLGFKSGDVDADSWAIRYFVEDLGLEAGICVSFSKNMGLYGERIGLVAFVTRDSSLTQNVVTVLERVQRATVSTPPLYGAKLVSTILGTSEIKSQWEKDIITMSSRILAVRQKLHQRLLELQTPGDWSHIIAQEGMFSYLGLSPTQVAHIRDEYHIYMLGSSRIALTGLNDGNLEYVAQCVDKAVRQIE</sequence>
<evidence type="ECO:0000256" key="2">
    <source>
        <dbReference type="ARBA" id="ARBA00007441"/>
    </source>
</evidence>
<dbReference type="GeneID" id="25333764"/>